<proteinExistence type="predicted"/>
<name>A0ABV8CWD1_9STRE</name>
<protein>
    <submittedName>
        <fullName evidence="2">YesL family protein</fullName>
    </submittedName>
</protein>
<evidence type="ECO:0000313" key="3">
    <source>
        <dbReference type="Proteomes" id="UP001595807"/>
    </source>
</evidence>
<keyword evidence="1" id="KW-0812">Transmembrane</keyword>
<feature type="transmembrane region" description="Helical" evidence="1">
    <location>
        <begin position="30"/>
        <end position="53"/>
    </location>
</feature>
<organism evidence="2 3">
    <name type="scientific">Streptococcus caprae</name>
    <dbReference type="NCBI Taxonomy" id="1640501"/>
    <lineage>
        <taxon>Bacteria</taxon>
        <taxon>Bacillati</taxon>
        <taxon>Bacillota</taxon>
        <taxon>Bacilli</taxon>
        <taxon>Lactobacillales</taxon>
        <taxon>Streptococcaceae</taxon>
        <taxon>Streptococcus</taxon>
    </lineage>
</organism>
<feature type="transmembrane region" description="Helical" evidence="1">
    <location>
        <begin position="114"/>
        <end position="135"/>
    </location>
</feature>
<evidence type="ECO:0000256" key="1">
    <source>
        <dbReference type="SAM" id="Phobius"/>
    </source>
</evidence>
<dbReference type="Proteomes" id="UP001595807">
    <property type="component" value="Unassembled WGS sequence"/>
</dbReference>
<dbReference type="InterPro" id="IPR006938">
    <property type="entry name" value="DUF624"/>
</dbReference>
<dbReference type="RefSeq" id="WP_380426999.1">
    <property type="nucleotide sequence ID" value="NZ_JBHRZV010000049.1"/>
</dbReference>
<dbReference type="EMBL" id="JBHRZV010000049">
    <property type="protein sequence ID" value="MFC3928454.1"/>
    <property type="molecule type" value="Genomic_DNA"/>
</dbReference>
<feature type="transmembrane region" description="Helical" evidence="1">
    <location>
        <begin position="86"/>
        <end position="108"/>
    </location>
</feature>
<comment type="caution">
    <text evidence="2">The sequence shown here is derived from an EMBL/GenBank/DDBJ whole genome shotgun (WGS) entry which is preliminary data.</text>
</comment>
<evidence type="ECO:0000313" key="2">
    <source>
        <dbReference type="EMBL" id="MFC3928454.1"/>
    </source>
</evidence>
<keyword evidence="1" id="KW-1133">Transmembrane helix</keyword>
<feature type="transmembrane region" description="Helical" evidence="1">
    <location>
        <begin position="182"/>
        <end position="201"/>
    </location>
</feature>
<feature type="transmembrane region" description="Helical" evidence="1">
    <location>
        <begin position="147"/>
        <end position="176"/>
    </location>
</feature>
<keyword evidence="1" id="KW-0472">Membrane</keyword>
<dbReference type="Pfam" id="PF04854">
    <property type="entry name" value="DUF624"/>
    <property type="match status" value="1"/>
</dbReference>
<sequence length="216" mass="23728">MQDKTKAIISAIFSLDSGFMKACERIFDFAMLNLLFVVSCLPVVTIGVAKLSLFTCLNQMAETGHLAPWADYSQAFKRNFREGIKLGLVEVLVIGFCLLDIILLSQVMSPAAQVIKILSFGVLILVTMTSLYLYPIASRYQLGLKELVWKSFLLASLHTPKTLLMLAVLGGLFLAMTSSTTALLGGLSLLTIIGWVLLAYLNHHLVRKALDQSLQS</sequence>
<accession>A0ABV8CWD1</accession>
<reference evidence="3" key="1">
    <citation type="journal article" date="2019" name="Int. J. Syst. Evol. Microbiol.">
        <title>The Global Catalogue of Microorganisms (GCM) 10K type strain sequencing project: providing services to taxonomists for standard genome sequencing and annotation.</title>
        <authorList>
            <consortium name="The Broad Institute Genomics Platform"/>
            <consortium name="The Broad Institute Genome Sequencing Center for Infectious Disease"/>
            <person name="Wu L."/>
            <person name="Ma J."/>
        </authorList>
    </citation>
    <scope>NUCLEOTIDE SEQUENCE [LARGE SCALE GENOMIC DNA]</scope>
    <source>
        <strain evidence="3">CCUG 67170</strain>
    </source>
</reference>
<keyword evidence="3" id="KW-1185">Reference proteome</keyword>
<gene>
    <name evidence="2" type="ORF">ACFORF_07740</name>
</gene>